<comment type="caution">
    <text evidence="2">The sequence shown here is derived from an EMBL/GenBank/DDBJ whole genome shotgun (WGS) entry which is preliminary data.</text>
</comment>
<evidence type="ECO:0000313" key="2">
    <source>
        <dbReference type="EMBL" id="GFX96925.1"/>
    </source>
</evidence>
<dbReference type="Proteomes" id="UP000887159">
    <property type="component" value="Unassembled WGS sequence"/>
</dbReference>
<gene>
    <name evidence="2" type="ORF">TNCV_1996571</name>
</gene>
<proteinExistence type="predicted"/>
<name>A0A8X6RMH1_TRICX</name>
<dbReference type="EMBL" id="BMAU01021195">
    <property type="protein sequence ID" value="GFX96925.1"/>
    <property type="molecule type" value="Genomic_DNA"/>
</dbReference>
<evidence type="ECO:0000256" key="1">
    <source>
        <dbReference type="SAM" id="MobiDB-lite"/>
    </source>
</evidence>
<reference evidence="2" key="1">
    <citation type="submission" date="2020-08" db="EMBL/GenBank/DDBJ databases">
        <title>Multicomponent nature underlies the extraordinary mechanical properties of spider dragline silk.</title>
        <authorList>
            <person name="Kono N."/>
            <person name="Nakamura H."/>
            <person name="Mori M."/>
            <person name="Yoshida Y."/>
            <person name="Ohtoshi R."/>
            <person name="Malay A.D."/>
            <person name="Moran D.A.P."/>
            <person name="Tomita M."/>
            <person name="Numata K."/>
            <person name="Arakawa K."/>
        </authorList>
    </citation>
    <scope>NUCLEOTIDE SEQUENCE</scope>
</reference>
<feature type="region of interest" description="Disordered" evidence="1">
    <location>
        <begin position="38"/>
        <end position="66"/>
    </location>
</feature>
<accession>A0A8X6RMH1</accession>
<feature type="compositionally biased region" description="Polar residues" evidence="1">
    <location>
        <begin position="48"/>
        <end position="58"/>
    </location>
</feature>
<dbReference type="AlphaFoldDB" id="A0A8X6RMH1"/>
<protein>
    <submittedName>
        <fullName evidence="2">Uncharacterized protein</fullName>
    </submittedName>
</protein>
<evidence type="ECO:0000313" key="3">
    <source>
        <dbReference type="Proteomes" id="UP000887159"/>
    </source>
</evidence>
<sequence length="114" mass="12856">MLENVIENWTSRLDYIRASRGSHMPEIIFKICRDAIYPPQEQPKKSRQPCTTQQSKPSATHDAAKQAVRPAWCSNLCRQTHMTQQSMPSDPNDATATNHTLAITTISCVRLSTD</sequence>
<keyword evidence="3" id="KW-1185">Reference proteome</keyword>
<organism evidence="2 3">
    <name type="scientific">Trichonephila clavipes</name>
    <name type="common">Golden silk orbweaver</name>
    <name type="synonym">Nephila clavipes</name>
    <dbReference type="NCBI Taxonomy" id="2585209"/>
    <lineage>
        <taxon>Eukaryota</taxon>
        <taxon>Metazoa</taxon>
        <taxon>Ecdysozoa</taxon>
        <taxon>Arthropoda</taxon>
        <taxon>Chelicerata</taxon>
        <taxon>Arachnida</taxon>
        <taxon>Araneae</taxon>
        <taxon>Araneomorphae</taxon>
        <taxon>Entelegynae</taxon>
        <taxon>Araneoidea</taxon>
        <taxon>Nephilidae</taxon>
        <taxon>Trichonephila</taxon>
    </lineage>
</organism>